<feature type="compositionally biased region" description="Basic and acidic residues" evidence="1">
    <location>
        <begin position="295"/>
        <end position="310"/>
    </location>
</feature>
<dbReference type="EMBL" id="MN175499">
    <property type="protein sequence ID" value="QID05962.1"/>
    <property type="molecule type" value="Genomic_DNA"/>
</dbReference>
<sequence>MYNYYKIDYDSIYFDKIQNEKYSDLFLLFKDIYSELCSKKSKDLVEKMKITKYYMNHAISYFNLKYETGLIMYNENNIIRICDFFPEFTPMDKIFDSFYFKSENEKNKYSQKPISTKTKNILQEKKQRNHKFLDKGKKEFLVLDTFNKNSTVNKEKSVIEENKDLILFKSDKNSYKLIKNDIDKGILDNKDINIFFADKFMVFKLLETRNCLNLENNDNIKTEYELFKELYEPEENIISEEENIYVPHNYHYISEQEKINHVKKYGMSIEEFENKYVNNSVNPVNNITFKVERCDSEDETKSVDKDEKPDLNISSDSSENNTPNKQVDPEFLQFINNLY</sequence>
<accession>A0A6G6AAV1</accession>
<reference evidence="2" key="1">
    <citation type="submission" date="2019-07" db="EMBL/GenBank/DDBJ databases">
        <title>The discovery of a new lineage B mimivirus raises questions about particles surface fibrils.</title>
        <authorList>
            <person name="Silva L.K.S."/>
            <person name="Rodrigues R.A.L."/>
            <person name="Andrade A.C.S.P."/>
            <person name="Hikida H."/>
            <person name="Andreani J."/>
            <person name="Levasseur A."/>
            <person name="La Scola B."/>
            <person name="Abrahao J.S."/>
        </authorList>
    </citation>
    <scope>NUCLEOTIDE SEQUENCE</scope>
    <source>
        <strain evidence="2">B60</strain>
    </source>
</reference>
<name>A0A6G6AAV1_9VIRU</name>
<feature type="compositionally biased region" description="Polar residues" evidence="1">
    <location>
        <begin position="312"/>
        <end position="325"/>
    </location>
</feature>
<protein>
    <submittedName>
        <fullName evidence="2">Uncharacterized protein</fullName>
    </submittedName>
</protein>
<proteinExistence type="predicted"/>
<organism evidence="2">
    <name type="scientific">Borely moumouvirus</name>
    <dbReference type="NCBI Taxonomy" id="2712067"/>
    <lineage>
        <taxon>Viruses</taxon>
        <taxon>Varidnaviria</taxon>
        <taxon>Bamfordvirae</taxon>
        <taxon>Nucleocytoviricota</taxon>
        <taxon>Megaviricetes</taxon>
        <taxon>Imitervirales</taxon>
        <taxon>Mimiviridae</taxon>
        <taxon>Megamimivirinae</taxon>
        <taxon>Moumouvirus</taxon>
    </lineage>
</organism>
<evidence type="ECO:0000313" key="2">
    <source>
        <dbReference type="EMBL" id="QID05962.1"/>
    </source>
</evidence>
<evidence type="ECO:0000256" key="1">
    <source>
        <dbReference type="SAM" id="MobiDB-lite"/>
    </source>
</evidence>
<feature type="region of interest" description="Disordered" evidence="1">
    <location>
        <begin position="295"/>
        <end position="329"/>
    </location>
</feature>